<evidence type="ECO:0000256" key="3">
    <source>
        <dbReference type="PROSITE-ProRule" id="PRU00110"/>
    </source>
</evidence>
<dbReference type="EMBL" id="JACOGD010000003">
    <property type="protein sequence ID" value="MBC3931297.1"/>
    <property type="molecule type" value="Genomic_DNA"/>
</dbReference>
<reference evidence="7 8" key="1">
    <citation type="submission" date="2020-08" db="EMBL/GenBank/DDBJ databases">
        <title>Novel species isolated from subtropical streams in China.</title>
        <authorList>
            <person name="Lu H."/>
        </authorList>
    </citation>
    <scope>NUCLEOTIDE SEQUENCE [LARGE SCALE GENOMIC DNA]</scope>
    <source>
        <strain evidence="7 8">CY22W</strain>
    </source>
</reference>
<evidence type="ECO:0000256" key="1">
    <source>
        <dbReference type="ARBA" id="ARBA00022553"/>
    </source>
</evidence>
<dbReference type="CDD" id="cd00156">
    <property type="entry name" value="REC"/>
    <property type="match status" value="1"/>
</dbReference>
<proteinExistence type="predicted"/>
<accession>A0ABR7A382</accession>
<dbReference type="PROSITE" id="PS50110">
    <property type="entry name" value="RESPONSE_REGULATORY"/>
    <property type="match status" value="1"/>
</dbReference>
<dbReference type="PANTHER" id="PTHR44591:SF3">
    <property type="entry name" value="RESPONSE REGULATORY DOMAIN-CONTAINING PROTEIN"/>
    <property type="match status" value="1"/>
</dbReference>
<dbReference type="InterPro" id="IPR001789">
    <property type="entry name" value="Sig_transdc_resp-reg_receiver"/>
</dbReference>
<evidence type="ECO:0000259" key="5">
    <source>
        <dbReference type="PROSITE" id="PS50110"/>
    </source>
</evidence>
<comment type="caution">
    <text evidence="4">Lacks conserved residue(s) required for the propagation of feature annotation.</text>
</comment>
<dbReference type="PANTHER" id="PTHR44591">
    <property type="entry name" value="STRESS RESPONSE REGULATOR PROTEIN 1"/>
    <property type="match status" value="1"/>
</dbReference>
<keyword evidence="2" id="KW-0902">Two-component regulatory system</keyword>
<evidence type="ECO:0000259" key="6">
    <source>
        <dbReference type="PROSITE" id="PS50894"/>
    </source>
</evidence>
<dbReference type="SUPFAM" id="SSF47226">
    <property type="entry name" value="Histidine-containing phosphotransfer domain, HPT domain"/>
    <property type="match status" value="1"/>
</dbReference>
<feature type="domain" description="Response regulatory" evidence="5">
    <location>
        <begin position="135"/>
        <end position="247"/>
    </location>
</feature>
<feature type="modified residue" description="Phosphohistidine" evidence="3">
    <location>
        <position position="51"/>
    </location>
</feature>
<dbReference type="InterPro" id="IPR011006">
    <property type="entry name" value="CheY-like_superfamily"/>
</dbReference>
<organism evidence="7 8">
    <name type="scientific">Undibacterium curvum</name>
    <dbReference type="NCBI Taxonomy" id="2762294"/>
    <lineage>
        <taxon>Bacteria</taxon>
        <taxon>Pseudomonadati</taxon>
        <taxon>Pseudomonadota</taxon>
        <taxon>Betaproteobacteria</taxon>
        <taxon>Burkholderiales</taxon>
        <taxon>Oxalobacteraceae</taxon>
        <taxon>Undibacterium</taxon>
    </lineage>
</organism>
<gene>
    <name evidence="7" type="ORF">H8K43_06395</name>
</gene>
<evidence type="ECO:0000256" key="2">
    <source>
        <dbReference type="ARBA" id="ARBA00023012"/>
    </source>
</evidence>
<dbReference type="CDD" id="cd00088">
    <property type="entry name" value="HPT"/>
    <property type="match status" value="1"/>
</dbReference>
<evidence type="ECO:0000313" key="8">
    <source>
        <dbReference type="Proteomes" id="UP000654304"/>
    </source>
</evidence>
<name>A0ABR7A382_9BURK</name>
<dbReference type="Gene3D" id="1.20.120.160">
    <property type="entry name" value="HPT domain"/>
    <property type="match status" value="1"/>
</dbReference>
<evidence type="ECO:0000313" key="7">
    <source>
        <dbReference type="EMBL" id="MBC3931297.1"/>
    </source>
</evidence>
<dbReference type="Gene3D" id="3.40.50.2300">
    <property type="match status" value="1"/>
</dbReference>
<feature type="domain" description="HPt" evidence="6">
    <location>
        <begin position="4"/>
        <end position="108"/>
    </location>
</feature>
<dbReference type="Proteomes" id="UP000654304">
    <property type="component" value="Unassembled WGS sequence"/>
</dbReference>
<keyword evidence="1 3" id="KW-0597">Phosphoprotein</keyword>
<comment type="caution">
    <text evidence="7">The sequence shown here is derived from an EMBL/GenBank/DDBJ whole genome shotgun (WGS) entry which is preliminary data.</text>
</comment>
<dbReference type="RefSeq" id="WP_186903078.1">
    <property type="nucleotide sequence ID" value="NZ_JACOGD010000003.1"/>
</dbReference>
<keyword evidence="8" id="KW-1185">Reference proteome</keyword>
<dbReference type="PROSITE" id="PS50894">
    <property type="entry name" value="HPT"/>
    <property type="match status" value="1"/>
</dbReference>
<dbReference type="InterPro" id="IPR008207">
    <property type="entry name" value="Sig_transdc_His_kin_Hpt_dom"/>
</dbReference>
<protein>
    <submittedName>
        <fullName evidence="7">Hpt domain-containing protein</fullName>
    </submittedName>
</protein>
<dbReference type="InterPro" id="IPR050595">
    <property type="entry name" value="Bact_response_regulator"/>
</dbReference>
<sequence>MNKAQAMLDALRAHYLNDLPSQLDELENLILHMDAHSFNLETCRELYRRIHSLKGSGGTYGMHIVSDICHPFEDLISALIEQPGLLRERFTPTALEYLDLLRRVILLYRQQELPGDDIRAQLSHIRLRTAQCSYSALIVESSDVIISVVRDILIPYRFRVEVVNDGYLALGRVLSEPFDLVVTGLETPRLNGLALISAMQKSSPRHRHTQSVLVTASELRHDKELPDAILKKDAHFKESFGQFVHHLIKS</sequence>
<evidence type="ECO:0000256" key="4">
    <source>
        <dbReference type="PROSITE-ProRule" id="PRU00169"/>
    </source>
</evidence>
<dbReference type="Pfam" id="PF00072">
    <property type="entry name" value="Response_reg"/>
    <property type="match status" value="1"/>
</dbReference>
<dbReference type="InterPro" id="IPR036641">
    <property type="entry name" value="HPT_dom_sf"/>
</dbReference>
<dbReference type="Pfam" id="PF01627">
    <property type="entry name" value="Hpt"/>
    <property type="match status" value="1"/>
</dbReference>
<dbReference type="SUPFAM" id="SSF52172">
    <property type="entry name" value="CheY-like"/>
    <property type="match status" value="1"/>
</dbReference>